<evidence type="ECO:0000313" key="2">
    <source>
        <dbReference type="EMBL" id="MFD0914816.1"/>
    </source>
</evidence>
<dbReference type="Proteomes" id="UP001597101">
    <property type="component" value="Unassembled WGS sequence"/>
</dbReference>
<keyword evidence="1" id="KW-0472">Membrane</keyword>
<organism evidence="2 3">
    <name type="scientific">Pseudahrensia aquimaris</name>
    <dbReference type="NCBI Taxonomy" id="744461"/>
    <lineage>
        <taxon>Bacteria</taxon>
        <taxon>Pseudomonadati</taxon>
        <taxon>Pseudomonadota</taxon>
        <taxon>Alphaproteobacteria</taxon>
        <taxon>Hyphomicrobiales</taxon>
        <taxon>Ahrensiaceae</taxon>
        <taxon>Pseudahrensia</taxon>
    </lineage>
</organism>
<keyword evidence="3" id="KW-1185">Reference proteome</keyword>
<comment type="caution">
    <text evidence="2">The sequence shown here is derived from an EMBL/GenBank/DDBJ whole genome shotgun (WGS) entry which is preliminary data.</text>
</comment>
<sequence>MNHFDTFGFGYGHGFGLSYGLLWMLLLSVIIIVPIWRIVSRAGLHPLLSLLILIPFVNLLFLYYLAFAPWKRSSDQSAAI</sequence>
<evidence type="ECO:0008006" key="4">
    <source>
        <dbReference type="Google" id="ProtNLM"/>
    </source>
</evidence>
<name>A0ABW3FDC7_9HYPH</name>
<dbReference type="EMBL" id="JBHTJV010000002">
    <property type="protein sequence ID" value="MFD0914816.1"/>
    <property type="molecule type" value="Genomic_DNA"/>
</dbReference>
<proteinExistence type="predicted"/>
<feature type="transmembrane region" description="Helical" evidence="1">
    <location>
        <begin position="46"/>
        <end position="66"/>
    </location>
</feature>
<accession>A0ABW3FDC7</accession>
<keyword evidence="1" id="KW-0812">Transmembrane</keyword>
<keyword evidence="1" id="KW-1133">Transmembrane helix</keyword>
<feature type="transmembrane region" description="Helical" evidence="1">
    <location>
        <begin position="20"/>
        <end position="39"/>
    </location>
</feature>
<reference evidence="3" key="1">
    <citation type="journal article" date="2019" name="Int. J. Syst. Evol. Microbiol.">
        <title>The Global Catalogue of Microorganisms (GCM) 10K type strain sequencing project: providing services to taxonomists for standard genome sequencing and annotation.</title>
        <authorList>
            <consortium name="The Broad Institute Genomics Platform"/>
            <consortium name="The Broad Institute Genome Sequencing Center for Infectious Disease"/>
            <person name="Wu L."/>
            <person name="Ma J."/>
        </authorList>
    </citation>
    <scope>NUCLEOTIDE SEQUENCE [LARGE SCALE GENOMIC DNA]</scope>
    <source>
        <strain evidence="3">CCUG 60023</strain>
    </source>
</reference>
<protein>
    <recommendedName>
        <fullName evidence="4">DUF805 domain-containing protein</fullName>
    </recommendedName>
</protein>
<evidence type="ECO:0000256" key="1">
    <source>
        <dbReference type="SAM" id="Phobius"/>
    </source>
</evidence>
<evidence type="ECO:0000313" key="3">
    <source>
        <dbReference type="Proteomes" id="UP001597101"/>
    </source>
</evidence>
<dbReference type="RefSeq" id="WP_377210676.1">
    <property type="nucleotide sequence ID" value="NZ_JBHTJV010000002.1"/>
</dbReference>
<gene>
    <name evidence="2" type="ORF">ACFQ14_00180</name>
</gene>